<accession>A0A1E3HFH3</accession>
<name>A0A1E3HFH3_9TREE</name>
<evidence type="ECO:0000256" key="1">
    <source>
        <dbReference type="SAM" id="MobiDB-lite"/>
    </source>
</evidence>
<dbReference type="RefSeq" id="XP_018990727.1">
    <property type="nucleotide sequence ID" value="XM_019140752.1"/>
</dbReference>
<feature type="compositionally biased region" description="Acidic residues" evidence="1">
    <location>
        <begin position="47"/>
        <end position="79"/>
    </location>
</feature>
<protein>
    <submittedName>
        <fullName evidence="2">Uncharacterized protein</fullName>
    </submittedName>
</protein>
<reference evidence="2 3" key="1">
    <citation type="submission" date="2016-06" db="EMBL/GenBank/DDBJ databases">
        <title>Evolution of pathogenesis and genome organization in the Tremellales.</title>
        <authorList>
            <person name="Cuomo C."/>
            <person name="Litvintseva A."/>
            <person name="Heitman J."/>
            <person name="Chen Y."/>
            <person name="Sun S."/>
            <person name="Springer D."/>
            <person name="Dromer F."/>
            <person name="Young S."/>
            <person name="Zeng Q."/>
            <person name="Chapman S."/>
            <person name="Gujja S."/>
            <person name="Saif S."/>
            <person name="Birren B."/>
        </authorList>
    </citation>
    <scope>NUCLEOTIDE SEQUENCE [LARGE SCALE GENOMIC DNA]</scope>
    <source>
        <strain evidence="2 3">CBS 6039</strain>
    </source>
</reference>
<feature type="region of interest" description="Disordered" evidence="1">
    <location>
        <begin position="47"/>
        <end position="86"/>
    </location>
</feature>
<dbReference type="AlphaFoldDB" id="A0A1E3HFH3"/>
<keyword evidence="3" id="KW-1185">Reference proteome</keyword>
<feature type="region of interest" description="Disordered" evidence="1">
    <location>
        <begin position="1"/>
        <end position="26"/>
    </location>
</feature>
<evidence type="ECO:0000313" key="2">
    <source>
        <dbReference type="EMBL" id="ODN75077.1"/>
    </source>
</evidence>
<sequence>MSDRPSESSSHYYASDAGDGSSYAGDWESDRLAINRTMLEAGLLQEDEEDFTGTDLNFEDMDFDDFKDDDEEVTETGESLEEKARG</sequence>
<dbReference type="EMBL" id="AWGJ01000010">
    <property type="protein sequence ID" value="ODN75077.1"/>
    <property type="molecule type" value="Genomic_DNA"/>
</dbReference>
<gene>
    <name evidence="2" type="ORF">L202_06294</name>
</gene>
<dbReference type="Proteomes" id="UP000094065">
    <property type="component" value="Unassembled WGS sequence"/>
</dbReference>
<dbReference type="GeneID" id="30157603"/>
<organism evidence="2 3">
    <name type="scientific">Cryptococcus amylolentus CBS 6039</name>
    <dbReference type="NCBI Taxonomy" id="1295533"/>
    <lineage>
        <taxon>Eukaryota</taxon>
        <taxon>Fungi</taxon>
        <taxon>Dikarya</taxon>
        <taxon>Basidiomycota</taxon>
        <taxon>Agaricomycotina</taxon>
        <taxon>Tremellomycetes</taxon>
        <taxon>Tremellales</taxon>
        <taxon>Cryptococcaceae</taxon>
        <taxon>Cryptococcus</taxon>
    </lineage>
</organism>
<evidence type="ECO:0000313" key="3">
    <source>
        <dbReference type="Proteomes" id="UP000094065"/>
    </source>
</evidence>
<comment type="caution">
    <text evidence="2">The sequence shown here is derived from an EMBL/GenBank/DDBJ whole genome shotgun (WGS) entry which is preliminary data.</text>
</comment>
<proteinExistence type="predicted"/>